<evidence type="ECO:0000256" key="1">
    <source>
        <dbReference type="ARBA" id="ARBA00004141"/>
    </source>
</evidence>
<dbReference type="InterPro" id="IPR009311">
    <property type="entry name" value="IFI6/IFI27-like"/>
</dbReference>
<dbReference type="GO" id="GO:0016020">
    <property type="term" value="C:membrane"/>
    <property type="evidence" value="ECO:0007669"/>
    <property type="project" value="UniProtKB-SubCell"/>
</dbReference>
<feature type="transmembrane region" description="Helical" evidence="6">
    <location>
        <begin position="12"/>
        <end position="35"/>
    </location>
</feature>
<evidence type="ECO:0000313" key="8">
    <source>
        <dbReference type="Proteomes" id="UP000006352"/>
    </source>
</evidence>
<evidence type="ECO:0000256" key="3">
    <source>
        <dbReference type="ARBA" id="ARBA00022692"/>
    </source>
</evidence>
<dbReference type="Pfam" id="PF06140">
    <property type="entry name" value="Ifi-6-16"/>
    <property type="match status" value="1"/>
</dbReference>
<protein>
    <submittedName>
        <fullName evidence="7">Uncharacterized protein</fullName>
    </submittedName>
</protein>
<evidence type="ECO:0000313" key="7">
    <source>
        <dbReference type="EMBL" id="CCM05725.1"/>
    </source>
</evidence>
<comment type="subcellular location">
    <subcellularLocation>
        <location evidence="1">Membrane</location>
        <topology evidence="1">Multi-pass membrane protein</topology>
    </subcellularLocation>
</comment>
<comment type="similarity">
    <text evidence="2">Belongs to the IFI6/IFI27 family.</text>
</comment>
<dbReference type="HOGENOM" id="CLU_1865156_0_0_1"/>
<name>J4GVX1_9APHY</name>
<gene>
    <name evidence="7" type="ORF">FIBRA_07957</name>
</gene>
<dbReference type="AlphaFoldDB" id="J4GVX1"/>
<keyword evidence="5 6" id="KW-0472">Membrane</keyword>
<dbReference type="GeneID" id="24100636"/>
<keyword evidence="8" id="KW-1185">Reference proteome</keyword>
<dbReference type="Proteomes" id="UP000006352">
    <property type="component" value="Unassembled WGS sequence"/>
</dbReference>
<keyword evidence="4 6" id="KW-1133">Transmembrane helix</keyword>
<evidence type="ECO:0000256" key="6">
    <source>
        <dbReference type="SAM" id="Phobius"/>
    </source>
</evidence>
<accession>J4GVX1</accession>
<dbReference type="Gene3D" id="6.10.110.10">
    <property type="match status" value="1"/>
</dbReference>
<organism evidence="7 8">
    <name type="scientific">Fibroporia radiculosa</name>
    <dbReference type="NCBI Taxonomy" id="599839"/>
    <lineage>
        <taxon>Eukaryota</taxon>
        <taxon>Fungi</taxon>
        <taxon>Dikarya</taxon>
        <taxon>Basidiomycota</taxon>
        <taxon>Agaricomycotina</taxon>
        <taxon>Agaricomycetes</taxon>
        <taxon>Polyporales</taxon>
        <taxon>Fibroporiaceae</taxon>
        <taxon>Fibroporia</taxon>
    </lineage>
</organism>
<reference evidence="7 8" key="1">
    <citation type="journal article" date="2012" name="Appl. Environ. Microbiol.">
        <title>Short-read sequencing for genomic analysis of the brown rot fungus Fibroporia radiculosa.</title>
        <authorList>
            <person name="Tang J.D."/>
            <person name="Perkins A.D."/>
            <person name="Sonstegard T.S."/>
            <person name="Schroeder S.G."/>
            <person name="Burgess S.C."/>
            <person name="Diehl S.V."/>
        </authorList>
    </citation>
    <scope>NUCLEOTIDE SEQUENCE [LARGE SCALE GENOMIC DNA]</scope>
    <source>
        <strain evidence="7 8">TFFH 294</strain>
    </source>
</reference>
<dbReference type="OrthoDB" id="2801923at2759"/>
<sequence>MPVPWSRLVNAAIVSALIAIGLSYLCPPILGTIGFTPGGVAAGSMAAGIQSSIGNVVAGSMFAICQSITMGGSIPFLWIITSATAAAGLGALIGWVSGPDRGDSTSPMSRFWSRIQSTARSIFQESSYMWRKIWQWL</sequence>
<evidence type="ECO:0000256" key="2">
    <source>
        <dbReference type="ARBA" id="ARBA00007262"/>
    </source>
</evidence>
<dbReference type="STRING" id="599839.J4GVX1"/>
<dbReference type="InterPro" id="IPR038213">
    <property type="entry name" value="IFI6/IFI27-like_sf"/>
</dbReference>
<dbReference type="EMBL" id="HE797203">
    <property type="protein sequence ID" value="CCM05725.1"/>
    <property type="molecule type" value="Genomic_DNA"/>
</dbReference>
<feature type="transmembrane region" description="Helical" evidence="6">
    <location>
        <begin position="41"/>
        <end position="64"/>
    </location>
</feature>
<keyword evidence="3 6" id="KW-0812">Transmembrane</keyword>
<dbReference type="PANTHER" id="PTHR16932:SF18">
    <property type="entry name" value="INTERFERON, ALPHA-INDUCIBLE PROTEIN 27-LIKE 2"/>
    <property type="match status" value="1"/>
</dbReference>
<dbReference type="InParanoid" id="J4GVX1"/>
<dbReference type="RefSeq" id="XP_012185008.1">
    <property type="nucleotide sequence ID" value="XM_012329618.1"/>
</dbReference>
<evidence type="ECO:0000256" key="4">
    <source>
        <dbReference type="ARBA" id="ARBA00022989"/>
    </source>
</evidence>
<evidence type="ECO:0000256" key="5">
    <source>
        <dbReference type="ARBA" id="ARBA00023136"/>
    </source>
</evidence>
<dbReference type="PANTHER" id="PTHR16932">
    <property type="entry name" value="INTERFERON ALPHA-INDUCIBLE PROTEIN 27"/>
    <property type="match status" value="1"/>
</dbReference>
<proteinExistence type="inferred from homology"/>
<feature type="transmembrane region" description="Helical" evidence="6">
    <location>
        <begin position="76"/>
        <end position="98"/>
    </location>
</feature>